<evidence type="ECO:0000313" key="3">
    <source>
        <dbReference type="EnsemblPlants" id="PAC:32960294.CDS.1"/>
    </source>
</evidence>
<dbReference type="EnsemblPlants" id="Pp3c14_3160V3.2">
    <property type="protein sequence ID" value="PAC:32960295.CDS.1"/>
    <property type="gene ID" value="Pp3c14_3160"/>
</dbReference>
<dbReference type="Gramene" id="Pp3c14_3160V3.2">
    <property type="protein sequence ID" value="PAC:32960295.CDS.1"/>
    <property type="gene ID" value="Pp3c14_3160"/>
</dbReference>
<feature type="compositionally biased region" description="Polar residues" evidence="1">
    <location>
        <begin position="64"/>
        <end position="79"/>
    </location>
</feature>
<accession>A0A2K1JG56</accession>
<name>A0A2K1JG56_PHYPA</name>
<reference evidence="2 4" key="1">
    <citation type="journal article" date="2008" name="Science">
        <title>The Physcomitrella genome reveals evolutionary insights into the conquest of land by plants.</title>
        <authorList>
            <person name="Rensing S."/>
            <person name="Lang D."/>
            <person name="Zimmer A."/>
            <person name="Terry A."/>
            <person name="Salamov A."/>
            <person name="Shapiro H."/>
            <person name="Nishiyama T."/>
            <person name="Perroud P.-F."/>
            <person name="Lindquist E."/>
            <person name="Kamisugi Y."/>
            <person name="Tanahashi T."/>
            <person name="Sakakibara K."/>
            <person name="Fujita T."/>
            <person name="Oishi K."/>
            <person name="Shin-I T."/>
            <person name="Kuroki Y."/>
            <person name="Toyoda A."/>
            <person name="Suzuki Y."/>
            <person name="Hashimoto A."/>
            <person name="Yamaguchi K."/>
            <person name="Sugano A."/>
            <person name="Kohara Y."/>
            <person name="Fujiyama A."/>
            <person name="Anterola A."/>
            <person name="Aoki S."/>
            <person name="Ashton N."/>
            <person name="Barbazuk W.B."/>
            <person name="Barker E."/>
            <person name="Bennetzen J."/>
            <person name="Bezanilla M."/>
            <person name="Blankenship R."/>
            <person name="Cho S.H."/>
            <person name="Dutcher S."/>
            <person name="Estelle M."/>
            <person name="Fawcett J.A."/>
            <person name="Gundlach H."/>
            <person name="Hanada K."/>
            <person name="Heyl A."/>
            <person name="Hicks K.A."/>
            <person name="Hugh J."/>
            <person name="Lohr M."/>
            <person name="Mayer K."/>
            <person name="Melkozernov A."/>
            <person name="Murata T."/>
            <person name="Nelson D."/>
            <person name="Pils B."/>
            <person name="Prigge M."/>
            <person name="Reiss B."/>
            <person name="Renner T."/>
            <person name="Rombauts S."/>
            <person name="Rushton P."/>
            <person name="Sanderfoot A."/>
            <person name="Schween G."/>
            <person name="Shiu S.-H."/>
            <person name="Stueber K."/>
            <person name="Theodoulou F.L."/>
            <person name="Tu H."/>
            <person name="Van de Peer Y."/>
            <person name="Verrier P.J."/>
            <person name="Waters E."/>
            <person name="Wood A."/>
            <person name="Yang L."/>
            <person name="Cove D."/>
            <person name="Cuming A."/>
            <person name="Hasebe M."/>
            <person name="Lucas S."/>
            <person name="Mishler D.B."/>
            <person name="Reski R."/>
            <person name="Grigoriev I."/>
            <person name="Quatrano R.S."/>
            <person name="Boore J.L."/>
        </authorList>
    </citation>
    <scope>NUCLEOTIDE SEQUENCE [LARGE SCALE GENOMIC DNA]</scope>
    <source>
        <strain evidence="3 4">cv. Gransden 2004</strain>
    </source>
</reference>
<feature type="region of interest" description="Disordered" evidence="1">
    <location>
        <begin position="18"/>
        <end position="79"/>
    </location>
</feature>
<dbReference type="Proteomes" id="UP000006727">
    <property type="component" value="Chromosome 14"/>
</dbReference>
<evidence type="ECO:0000256" key="1">
    <source>
        <dbReference type="SAM" id="MobiDB-lite"/>
    </source>
</evidence>
<keyword evidence="4" id="KW-1185">Reference proteome</keyword>
<sequence length="79" mass="8383">MGSIAAVEDSVIQIQLGRGPRGTWRRGQWSAGQAAPQSECGELARLPHGRRPPSGGRTPAARNGWSTTKVSSSSENWIA</sequence>
<reference evidence="2 4" key="2">
    <citation type="journal article" date="2018" name="Plant J.">
        <title>The Physcomitrella patens chromosome-scale assembly reveals moss genome structure and evolution.</title>
        <authorList>
            <person name="Lang D."/>
            <person name="Ullrich K.K."/>
            <person name="Murat F."/>
            <person name="Fuchs J."/>
            <person name="Jenkins J."/>
            <person name="Haas F.B."/>
            <person name="Piednoel M."/>
            <person name="Gundlach H."/>
            <person name="Van Bel M."/>
            <person name="Meyberg R."/>
            <person name="Vives C."/>
            <person name="Morata J."/>
            <person name="Symeonidi A."/>
            <person name="Hiss M."/>
            <person name="Muchero W."/>
            <person name="Kamisugi Y."/>
            <person name="Saleh O."/>
            <person name="Blanc G."/>
            <person name="Decker E.L."/>
            <person name="van Gessel N."/>
            <person name="Grimwood J."/>
            <person name="Hayes R.D."/>
            <person name="Graham S.W."/>
            <person name="Gunter L.E."/>
            <person name="McDaniel S.F."/>
            <person name="Hoernstein S.N.W."/>
            <person name="Larsson A."/>
            <person name="Li F.W."/>
            <person name="Perroud P.F."/>
            <person name="Phillips J."/>
            <person name="Ranjan P."/>
            <person name="Rokshar D.S."/>
            <person name="Rothfels C.J."/>
            <person name="Schneider L."/>
            <person name="Shu S."/>
            <person name="Stevenson D.W."/>
            <person name="Thummler F."/>
            <person name="Tillich M."/>
            <person name="Villarreal Aguilar J.C."/>
            <person name="Widiez T."/>
            <person name="Wong G.K."/>
            <person name="Wymore A."/>
            <person name="Zhang Y."/>
            <person name="Zimmer A.D."/>
            <person name="Quatrano R.S."/>
            <person name="Mayer K.F.X."/>
            <person name="Goodstein D."/>
            <person name="Casacuberta J.M."/>
            <person name="Vandepoele K."/>
            <person name="Reski R."/>
            <person name="Cuming A.C."/>
            <person name="Tuskan G.A."/>
            <person name="Maumus F."/>
            <person name="Salse J."/>
            <person name="Schmutz J."/>
            <person name="Rensing S.A."/>
        </authorList>
    </citation>
    <scope>NUCLEOTIDE SEQUENCE [LARGE SCALE GENOMIC DNA]</scope>
    <source>
        <strain evidence="3 4">cv. Gransden 2004</strain>
    </source>
</reference>
<dbReference type="Gramene" id="Pp3c14_3160V3.1">
    <property type="protein sequence ID" value="PAC:32960294.CDS.1"/>
    <property type="gene ID" value="Pp3c14_3160"/>
</dbReference>
<reference evidence="3" key="3">
    <citation type="submission" date="2020-12" db="UniProtKB">
        <authorList>
            <consortium name="EnsemblPlants"/>
        </authorList>
    </citation>
    <scope>IDENTIFICATION</scope>
</reference>
<gene>
    <name evidence="2" type="ORF">PHYPA_017935</name>
</gene>
<dbReference type="PaxDb" id="3218-PP1S126_16V6.1"/>
<proteinExistence type="predicted"/>
<protein>
    <submittedName>
        <fullName evidence="2 3">Uncharacterized protein</fullName>
    </submittedName>
</protein>
<dbReference type="EMBL" id="ABEU02000014">
    <property type="protein sequence ID" value="PNR40533.1"/>
    <property type="molecule type" value="Genomic_DNA"/>
</dbReference>
<dbReference type="EnsemblPlants" id="Pp3c14_3160V3.1">
    <property type="protein sequence ID" value="PAC:32960294.CDS.1"/>
    <property type="gene ID" value="Pp3c14_3160"/>
</dbReference>
<dbReference type="InParanoid" id="A0A2K1JG56"/>
<evidence type="ECO:0000313" key="2">
    <source>
        <dbReference type="EMBL" id="PNR40533.1"/>
    </source>
</evidence>
<evidence type="ECO:0000313" key="4">
    <source>
        <dbReference type="Proteomes" id="UP000006727"/>
    </source>
</evidence>
<dbReference type="AlphaFoldDB" id="A0A2K1JG56"/>
<organism evidence="2">
    <name type="scientific">Physcomitrium patens</name>
    <name type="common">Spreading-leaved earth moss</name>
    <name type="synonym">Physcomitrella patens</name>
    <dbReference type="NCBI Taxonomy" id="3218"/>
    <lineage>
        <taxon>Eukaryota</taxon>
        <taxon>Viridiplantae</taxon>
        <taxon>Streptophyta</taxon>
        <taxon>Embryophyta</taxon>
        <taxon>Bryophyta</taxon>
        <taxon>Bryophytina</taxon>
        <taxon>Bryopsida</taxon>
        <taxon>Funariidae</taxon>
        <taxon>Funariales</taxon>
        <taxon>Funariaceae</taxon>
        <taxon>Physcomitrium</taxon>
    </lineage>
</organism>